<protein>
    <submittedName>
        <fullName evidence="1">Uncharacterized protein</fullName>
    </submittedName>
</protein>
<name>A0A081D9S2_NONUL</name>
<organism evidence="1 2">
    <name type="scientific">Nonlabens ulvanivorans</name>
    <name type="common">Persicivirga ulvanivorans</name>
    <dbReference type="NCBI Taxonomy" id="906888"/>
    <lineage>
        <taxon>Bacteria</taxon>
        <taxon>Pseudomonadati</taxon>
        <taxon>Bacteroidota</taxon>
        <taxon>Flavobacteriia</taxon>
        <taxon>Flavobacteriales</taxon>
        <taxon>Flavobacteriaceae</taxon>
        <taxon>Nonlabens</taxon>
    </lineage>
</organism>
<proteinExistence type="predicted"/>
<sequence>MQVTITENEEKNAIELLFSENLPKEFSTFLLELGFREVFKKKNTWYADAHPAYKSFATSLRDAFSRGGDWKTVLMYPSFQPSLENIDKSKFSFVTISYRGKEKAEKNEYVLFDPYKKVAMQIATQYAISKYGDDLQNVEVSPKKL</sequence>
<reference evidence="1 2" key="1">
    <citation type="journal article" date="2014" name="Genome Announc.">
        <title>Draft Genome Sequences of Marine Flavobacterium Nonlabens Strains NR17, NR24, NR27, NR32, NR33, and Ara13.</title>
        <authorList>
            <person name="Nakanishi M."/>
            <person name="Meirelles P."/>
            <person name="Suzuki R."/>
            <person name="Takatani N."/>
            <person name="Mino S."/>
            <person name="Suda W."/>
            <person name="Oshima K."/>
            <person name="Hattori M."/>
            <person name="Ohkuma M."/>
            <person name="Hosokawa M."/>
            <person name="Miyashita K."/>
            <person name="Thompson F.L."/>
            <person name="Niwa A."/>
            <person name="Sawabe T."/>
            <person name="Sawabe T."/>
        </authorList>
    </citation>
    <scope>NUCLEOTIDE SEQUENCE [LARGE SCALE GENOMIC DNA]</scope>
    <source>
        <strain evidence="2">JCM19296</strain>
    </source>
</reference>
<comment type="caution">
    <text evidence="1">The sequence shown here is derived from an EMBL/GenBank/DDBJ whole genome shotgun (WGS) entry which is preliminary data.</text>
</comment>
<gene>
    <name evidence="1" type="ORF">JCM19296_1260</name>
</gene>
<evidence type="ECO:0000313" key="2">
    <source>
        <dbReference type="Proteomes" id="UP000028980"/>
    </source>
</evidence>
<evidence type="ECO:0000313" key="1">
    <source>
        <dbReference type="EMBL" id="GAK75668.1"/>
    </source>
</evidence>
<dbReference type="Proteomes" id="UP000028980">
    <property type="component" value="Unassembled WGS sequence"/>
</dbReference>
<accession>A0A081D9S2</accession>
<dbReference type="EMBL" id="BBLG01000002">
    <property type="protein sequence ID" value="GAK75668.1"/>
    <property type="molecule type" value="Genomic_DNA"/>
</dbReference>
<dbReference type="AlphaFoldDB" id="A0A081D9S2"/>